<feature type="transmembrane region" description="Helical" evidence="10">
    <location>
        <begin position="214"/>
        <end position="231"/>
    </location>
</feature>
<sequence length="450" mass="49430">MSIFENWSWALDGWIVAAGVLCAVASALLGNFLVLRRMSMLGDAISHAVLPGLAASFFLTESRNSWPMFVGAVLAGVLTAFFTEWIRGAGKVDEGASMGVVFTSLFALGLIMIVRAADHVDLDPGCVLYGAIEMTPLDLVDIRGFLIPRAVVTLSVVTVINLLFVGLFWKELKISSFDSGLATTVGFSSRLIHYLLMILVAVTAVASFESVGNILVVAMLVVPASAAYMLTDRLLPMIFVSVVLAAISAVTGHLSAIIVPSWFGFESTTTAGMMAVSAGGILFLSIVFSPKSGVLIRFVRQRLLAWQILEEDVVAFLYRIEERKLPIGHDFETLRRELLADFVSMKVVLNRLVSRSQLVVDQGEYKLTDEGRLRAESLVRSHRLWEEYLVSHVGIDADRLHQKAERLEHFTDKDLRERLNHETNAPENDPHGRPIPAERDSPKSDQASTS</sequence>
<proteinExistence type="inferred from homology"/>
<dbReference type="GO" id="GO:0003700">
    <property type="term" value="F:DNA-binding transcription factor activity"/>
    <property type="evidence" value="ECO:0007669"/>
    <property type="project" value="InterPro"/>
</dbReference>
<dbReference type="SUPFAM" id="SSF47979">
    <property type="entry name" value="Iron-dependent repressor protein, dimerization domain"/>
    <property type="match status" value="1"/>
</dbReference>
<evidence type="ECO:0000256" key="10">
    <source>
        <dbReference type="SAM" id="Phobius"/>
    </source>
</evidence>
<keyword evidence="7 10" id="KW-0472">Membrane</keyword>
<dbReference type="GO" id="GO:0010043">
    <property type="term" value="P:response to zinc ion"/>
    <property type="evidence" value="ECO:0007669"/>
    <property type="project" value="TreeGrafter"/>
</dbReference>
<feature type="transmembrane region" description="Helical" evidence="10">
    <location>
        <begin position="14"/>
        <end position="34"/>
    </location>
</feature>
<keyword evidence="6 10" id="KW-1133">Transmembrane helix</keyword>
<accession>A0A5C5X0R1</accession>
<dbReference type="SMART" id="SM00529">
    <property type="entry name" value="HTH_DTXR"/>
    <property type="match status" value="1"/>
</dbReference>
<feature type="region of interest" description="Disordered" evidence="9">
    <location>
        <begin position="413"/>
        <end position="450"/>
    </location>
</feature>
<evidence type="ECO:0000256" key="1">
    <source>
        <dbReference type="ARBA" id="ARBA00004651"/>
    </source>
</evidence>
<dbReference type="EMBL" id="SIHI01000002">
    <property type="protein sequence ID" value="TWT55755.1"/>
    <property type="molecule type" value="Genomic_DNA"/>
</dbReference>
<dbReference type="Gene3D" id="1.10.3470.10">
    <property type="entry name" value="ABC transporter involved in vitamin B12 uptake, BtuC"/>
    <property type="match status" value="1"/>
</dbReference>
<dbReference type="InterPro" id="IPR037294">
    <property type="entry name" value="ABC_BtuC-like"/>
</dbReference>
<reference evidence="12 13" key="1">
    <citation type="submission" date="2019-02" db="EMBL/GenBank/DDBJ databases">
        <title>Deep-cultivation of Planctomycetes and their phenomic and genomic characterization uncovers novel biology.</title>
        <authorList>
            <person name="Wiegand S."/>
            <person name="Jogler M."/>
            <person name="Boedeker C."/>
            <person name="Pinto D."/>
            <person name="Vollmers J."/>
            <person name="Rivas-Marin E."/>
            <person name="Kohn T."/>
            <person name="Peeters S.H."/>
            <person name="Heuer A."/>
            <person name="Rast P."/>
            <person name="Oberbeckmann S."/>
            <person name="Bunk B."/>
            <person name="Jeske O."/>
            <person name="Meyerdierks A."/>
            <person name="Storesund J.E."/>
            <person name="Kallscheuer N."/>
            <person name="Luecker S."/>
            <person name="Lage O.M."/>
            <person name="Pohl T."/>
            <person name="Merkel B.J."/>
            <person name="Hornburger P."/>
            <person name="Mueller R.-W."/>
            <person name="Bruemmer F."/>
            <person name="Labrenz M."/>
            <person name="Spormann A.M."/>
            <person name="Op Den Camp H."/>
            <person name="Overmann J."/>
            <person name="Amann R."/>
            <person name="Jetten M.S.M."/>
            <person name="Mascher T."/>
            <person name="Medema M.H."/>
            <person name="Devos D.P."/>
            <person name="Kaster A.-K."/>
            <person name="Ovreas L."/>
            <person name="Rohde M."/>
            <person name="Galperin M.Y."/>
            <person name="Jogler C."/>
        </authorList>
    </citation>
    <scope>NUCLEOTIDE SEQUENCE [LARGE SCALE GENOMIC DNA]</scope>
    <source>
        <strain evidence="12 13">KOR42</strain>
    </source>
</reference>
<dbReference type="PANTHER" id="PTHR30477">
    <property type="entry name" value="ABC-TRANSPORTER METAL-BINDING PROTEIN"/>
    <property type="match status" value="1"/>
</dbReference>
<dbReference type="SUPFAM" id="SSF81345">
    <property type="entry name" value="ABC transporter involved in vitamin B12 uptake, BtuC"/>
    <property type="match status" value="1"/>
</dbReference>
<dbReference type="GO" id="GO:0055085">
    <property type="term" value="P:transmembrane transport"/>
    <property type="evidence" value="ECO:0007669"/>
    <property type="project" value="InterPro"/>
</dbReference>
<evidence type="ECO:0000313" key="12">
    <source>
        <dbReference type="EMBL" id="TWT55755.1"/>
    </source>
</evidence>
<evidence type="ECO:0000256" key="4">
    <source>
        <dbReference type="ARBA" id="ARBA00022475"/>
    </source>
</evidence>
<dbReference type="InterPro" id="IPR001367">
    <property type="entry name" value="Fe_dep_repressor"/>
</dbReference>
<evidence type="ECO:0000256" key="7">
    <source>
        <dbReference type="ARBA" id="ARBA00023136"/>
    </source>
</evidence>
<feature type="transmembrane region" description="Helical" evidence="10">
    <location>
        <begin position="191"/>
        <end position="208"/>
    </location>
</feature>
<feature type="domain" description="Iron dependent repressor metal binding and dimerisation" evidence="11">
    <location>
        <begin position="368"/>
        <end position="436"/>
    </location>
</feature>
<comment type="subcellular location">
    <subcellularLocation>
        <location evidence="1 8">Cell membrane</location>
        <topology evidence="1 8">Multi-pass membrane protein</topology>
    </subcellularLocation>
</comment>
<feature type="transmembrane region" description="Helical" evidence="10">
    <location>
        <begin position="269"/>
        <end position="288"/>
    </location>
</feature>
<dbReference type="GO" id="GO:0043190">
    <property type="term" value="C:ATP-binding cassette (ABC) transporter complex"/>
    <property type="evidence" value="ECO:0007669"/>
    <property type="project" value="InterPro"/>
</dbReference>
<keyword evidence="3 8" id="KW-0813">Transport</keyword>
<dbReference type="InterPro" id="IPR036421">
    <property type="entry name" value="Fe_dep_repressor_sf"/>
</dbReference>
<keyword evidence="5 8" id="KW-0812">Transmembrane</keyword>
<gene>
    <name evidence="12" type="primary">mntB_1</name>
    <name evidence="12" type="ORF">KOR42_25660</name>
</gene>
<dbReference type="PANTHER" id="PTHR30477:SF8">
    <property type="entry name" value="METAL TRANSPORT SYSTEM MEMBRANE PROTEIN CT_070-RELATED"/>
    <property type="match status" value="1"/>
</dbReference>
<dbReference type="Pfam" id="PF00950">
    <property type="entry name" value="ABC-3"/>
    <property type="match status" value="1"/>
</dbReference>
<comment type="similarity">
    <text evidence="2 8">Belongs to the ABC-3 integral membrane protein family.</text>
</comment>
<dbReference type="InterPro" id="IPR001626">
    <property type="entry name" value="ABC_TroCD"/>
</dbReference>
<evidence type="ECO:0000256" key="2">
    <source>
        <dbReference type="ARBA" id="ARBA00008034"/>
    </source>
</evidence>
<dbReference type="AlphaFoldDB" id="A0A5C5X0R1"/>
<keyword evidence="4" id="KW-1003">Cell membrane</keyword>
<organism evidence="12 13">
    <name type="scientific">Thalassoglobus neptunius</name>
    <dbReference type="NCBI Taxonomy" id="1938619"/>
    <lineage>
        <taxon>Bacteria</taxon>
        <taxon>Pseudomonadati</taxon>
        <taxon>Planctomycetota</taxon>
        <taxon>Planctomycetia</taxon>
        <taxon>Planctomycetales</taxon>
        <taxon>Planctomycetaceae</taxon>
        <taxon>Thalassoglobus</taxon>
    </lineage>
</organism>
<dbReference type="InterPro" id="IPR036388">
    <property type="entry name" value="WH-like_DNA-bd_sf"/>
</dbReference>
<name>A0A5C5X0R1_9PLAN</name>
<dbReference type="GO" id="GO:0046983">
    <property type="term" value="F:protein dimerization activity"/>
    <property type="evidence" value="ECO:0007669"/>
    <property type="project" value="InterPro"/>
</dbReference>
<evidence type="ECO:0000313" key="13">
    <source>
        <dbReference type="Proteomes" id="UP000317243"/>
    </source>
</evidence>
<feature type="transmembrane region" description="Helical" evidence="10">
    <location>
        <begin position="95"/>
        <end position="114"/>
    </location>
</feature>
<evidence type="ECO:0000256" key="5">
    <source>
        <dbReference type="ARBA" id="ARBA00022692"/>
    </source>
</evidence>
<feature type="transmembrane region" description="Helical" evidence="10">
    <location>
        <begin position="65"/>
        <end position="83"/>
    </location>
</feature>
<dbReference type="Gene3D" id="1.10.10.10">
    <property type="entry name" value="Winged helix-like DNA-binding domain superfamily/Winged helix DNA-binding domain"/>
    <property type="match status" value="1"/>
</dbReference>
<dbReference type="Proteomes" id="UP000317243">
    <property type="component" value="Unassembled WGS sequence"/>
</dbReference>
<dbReference type="RefSeq" id="WP_146510101.1">
    <property type="nucleotide sequence ID" value="NZ_SIHI01000002.1"/>
</dbReference>
<dbReference type="Pfam" id="PF02742">
    <property type="entry name" value="Fe_dep_repr_C"/>
    <property type="match status" value="1"/>
</dbReference>
<dbReference type="InterPro" id="IPR022689">
    <property type="entry name" value="Iron_dep_repressor"/>
</dbReference>
<evidence type="ECO:0000256" key="9">
    <source>
        <dbReference type="SAM" id="MobiDB-lite"/>
    </source>
</evidence>
<evidence type="ECO:0000256" key="8">
    <source>
        <dbReference type="RuleBase" id="RU003943"/>
    </source>
</evidence>
<evidence type="ECO:0000256" key="6">
    <source>
        <dbReference type="ARBA" id="ARBA00022989"/>
    </source>
</evidence>
<keyword evidence="13" id="KW-1185">Reference proteome</keyword>
<dbReference type="GO" id="GO:0046914">
    <property type="term" value="F:transition metal ion binding"/>
    <property type="evidence" value="ECO:0007669"/>
    <property type="project" value="InterPro"/>
</dbReference>
<evidence type="ECO:0000256" key="3">
    <source>
        <dbReference type="ARBA" id="ARBA00022448"/>
    </source>
</evidence>
<dbReference type="CDD" id="cd06550">
    <property type="entry name" value="TM_ABC_iron-siderophores_like"/>
    <property type="match status" value="1"/>
</dbReference>
<evidence type="ECO:0000259" key="11">
    <source>
        <dbReference type="Pfam" id="PF02742"/>
    </source>
</evidence>
<feature type="transmembrane region" description="Helical" evidence="10">
    <location>
        <begin position="238"/>
        <end position="263"/>
    </location>
</feature>
<dbReference type="OrthoDB" id="9788905at2"/>
<protein>
    <submittedName>
        <fullName evidence="12">Manganese transport system membrane protein MntB</fullName>
    </submittedName>
</protein>
<comment type="caution">
    <text evidence="12">The sequence shown here is derived from an EMBL/GenBank/DDBJ whole genome shotgun (WGS) entry which is preliminary data.</text>
</comment>
<feature type="transmembrane region" description="Helical" evidence="10">
    <location>
        <begin position="146"/>
        <end position="170"/>
    </location>
</feature>
<feature type="compositionally biased region" description="Basic and acidic residues" evidence="9">
    <location>
        <begin position="428"/>
        <end position="443"/>
    </location>
</feature>